<feature type="non-terminal residue" evidence="1">
    <location>
        <position position="1"/>
    </location>
</feature>
<dbReference type="Proteomes" id="UP000885832">
    <property type="component" value="Unassembled WGS sequence"/>
</dbReference>
<dbReference type="Pfam" id="PF09626">
    <property type="entry name" value="DHC"/>
    <property type="match status" value="1"/>
</dbReference>
<dbReference type="AlphaFoldDB" id="A0A832N5S3"/>
<dbReference type="InterPro" id="IPR018588">
    <property type="entry name" value="Dihaem_cytochrome-c"/>
</dbReference>
<organism evidence="1">
    <name type="scientific">Candidatus Tenderia electrophaga</name>
    <dbReference type="NCBI Taxonomy" id="1748243"/>
    <lineage>
        <taxon>Bacteria</taxon>
        <taxon>Pseudomonadati</taxon>
        <taxon>Pseudomonadota</taxon>
        <taxon>Gammaproteobacteria</taxon>
        <taxon>Candidatus Tenderiales</taxon>
        <taxon>Candidatus Tenderiaceae</taxon>
        <taxon>Candidatus Tenderia</taxon>
    </lineage>
</organism>
<proteinExistence type="predicted"/>
<sequence length="48" mass="5626">HEHDEIPRRLFKGSLQGLTNCNACHQRAEQGSYNEREIKIPGYGRWDD</sequence>
<gene>
    <name evidence="1" type="ORF">ENJ65_05635</name>
</gene>
<dbReference type="EMBL" id="DRNF01000358">
    <property type="protein sequence ID" value="HHJ81095.1"/>
    <property type="molecule type" value="Genomic_DNA"/>
</dbReference>
<evidence type="ECO:0000313" key="1">
    <source>
        <dbReference type="EMBL" id="HHJ81095.1"/>
    </source>
</evidence>
<name>A0A832N5S3_9GAMM</name>
<protein>
    <submittedName>
        <fullName evidence="1">Cytochrome C</fullName>
    </submittedName>
</protein>
<reference evidence="1" key="1">
    <citation type="journal article" date="2020" name="mSystems">
        <title>Genome- and Community-Level Interaction Insights into Carbon Utilization and Element Cycling Functions of Hydrothermarchaeota in Hydrothermal Sediment.</title>
        <authorList>
            <person name="Zhou Z."/>
            <person name="Liu Y."/>
            <person name="Xu W."/>
            <person name="Pan J."/>
            <person name="Luo Z.H."/>
            <person name="Li M."/>
        </authorList>
    </citation>
    <scope>NUCLEOTIDE SEQUENCE [LARGE SCALE GENOMIC DNA]</scope>
    <source>
        <strain evidence="1">HyVt-505</strain>
    </source>
</reference>
<comment type="caution">
    <text evidence="1">The sequence shown here is derived from an EMBL/GenBank/DDBJ whole genome shotgun (WGS) entry which is preliminary data.</text>
</comment>
<accession>A0A832N5S3</accession>